<evidence type="ECO:0000313" key="2">
    <source>
        <dbReference type="EMBL" id="KDN42198.1"/>
    </source>
</evidence>
<dbReference type="HOGENOM" id="CLU_2335124_0_0_1"/>
<evidence type="ECO:0000256" key="1">
    <source>
        <dbReference type="SAM" id="MobiDB-lite"/>
    </source>
</evidence>
<evidence type="ECO:0000313" key="3">
    <source>
        <dbReference type="Proteomes" id="UP000027361"/>
    </source>
</evidence>
<feature type="region of interest" description="Disordered" evidence="1">
    <location>
        <begin position="74"/>
        <end position="98"/>
    </location>
</feature>
<dbReference type="Proteomes" id="UP000027361">
    <property type="component" value="Unassembled WGS sequence"/>
</dbReference>
<gene>
    <name evidence="2" type="ORF">K437DRAFT_166528</name>
</gene>
<dbReference type="EMBL" id="JMSN01000072">
    <property type="protein sequence ID" value="KDN42198.1"/>
    <property type="molecule type" value="Genomic_DNA"/>
</dbReference>
<reference evidence="2 3" key="1">
    <citation type="submission" date="2014-05" db="EMBL/GenBank/DDBJ databases">
        <title>Draft genome sequence of a rare smut relative, Tilletiaria anomala UBC 951.</title>
        <authorList>
            <consortium name="DOE Joint Genome Institute"/>
            <person name="Toome M."/>
            <person name="Kuo A."/>
            <person name="Henrissat B."/>
            <person name="Lipzen A."/>
            <person name="Tritt A."/>
            <person name="Yoshinaga Y."/>
            <person name="Zane M."/>
            <person name="Barry K."/>
            <person name="Grigoriev I.V."/>
            <person name="Spatafora J.W."/>
            <person name="Aimea M.C."/>
        </authorList>
    </citation>
    <scope>NUCLEOTIDE SEQUENCE [LARGE SCALE GENOMIC DNA]</scope>
    <source>
        <strain evidence="2 3">UBC 951</strain>
    </source>
</reference>
<dbReference type="AlphaFoldDB" id="A0A066VPI0"/>
<comment type="caution">
    <text evidence="2">The sequence shown here is derived from an EMBL/GenBank/DDBJ whole genome shotgun (WGS) entry which is preliminary data.</text>
</comment>
<dbReference type="GeneID" id="25261789"/>
<dbReference type="RefSeq" id="XP_013241979.1">
    <property type="nucleotide sequence ID" value="XM_013386525.1"/>
</dbReference>
<name>A0A066VPI0_TILAU</name>
<organism evidence="2 3">
    <name type="scientific">Tilletiaria anomala (strain ATCC 24038 / CBS 436.72 / UBC 951)</name>
    <dbReference type="NCBI Taxonomy" id="1037660"/>
    <lineage>
        <taxon>Eukaryota</taxon>
        <taxon>Fungi</taxon>
        <taxon>Dikarya</taxon>
        <taxon>Basidiomycota</taxon>
        <taxon>Ustilaginomycotina</taxon>
        <taxon>Exobasidiomycetes</taxon>
        <taxon>Georgefischeriales</taxon>
        <taxon>Tilletiariaceae</taxon>
        <taxon>Tilletiaria</taxon>
    </lineage>
</organism>
<sequence length="98" mass="10568">MRARCMPIHGGKCCGELQESGDSWRRSSRRPCSPLFGTSGRAGRACLSSQTRSQGVGINVSLAYFFIVPVISRSPDDSKGQMKTGQLGARCESKEGLE</sequence>
<dbReference type="InParanoid" id="A0A066VPI0"/>
<keyword evidence="3" id="KW-1185">Reference proteome</keyword>
<accession>A0A066VPI0</accession>
<proteinExistence type="predicted"/>
<protein>
    <submittedName>
        <fullName evidence="2">Uncharacterized protein</fullName>
    </submittedName>
</protein>